<organism evidence="1 2">
    <name type="scientific">Guyanagaster necrorhizus</name>
    <dbReference type="NCBI Taxonomy" id="856835"/>
    <lineage>
        <taxon>Eukaryota</taxon>
        <taxon>Fungi</taxon>
        <taxon>Dikarya</taxon>
        <taxon>Basidiomycota</taxon>
        <taxon>Agaricomycotina</taxon>
        <taxon>Agaricomycetes</taxon>
        <taxon>Agaricomycetidae</taxon>
        <taxon>Agaricales</taxon>
        <taxon>Marasmiineae</taxon>
        <taxon>Physalacriaceae</taxon>
        <taxon>Guyanagaster</taxon>
    </lineage>
</organism>
<keyword evidence="2" id="KW-1185">Reference proteome</keyword>
<gene>
    <name evidence="1" type="ORF">BT62DRAFT_1011318</name>
</gene>
<dbReference type="OrthoDB" id="2820723at2759"/>
<proteinExistence type="predicted"/>
<sequence>MAKPSSDDGSHANSKQLYIFNFTSLRDAWLQARSKTLTKRASRFIAPIFGAHPPLFLADVDHASSFALTPAQLLTFSYTTCVSLKNFILIKTHFFDYTPGVAEIDPDTGRRLLEVDEWVERETIRRRSVCCLGCLERFVFAEREFDVRGWQKHRDVCTGIEDMMWPFPIQATLTGFQGGELDGQ</sequence>
<name>A0A9P7VKQ1_9AGAR</name>
<dbReference type="RefSeq" id="XP_043035246.1">
    <property type="nucleotide sequence ID" value="XM_043177770.1"/>
</dbReference>
<dbReference type="GeneID" id="66100057"/>
<dbReference type="EMBL" id="MU250557">
    <property type="protein sequence ID" value="KAG7441746.1"/>
    <property type="molecule type" value="Genomic_DNA"/>
</dbReference>
<protein>
    <submittedName>
        <fullName evidence="1">Uncharacterized protein</fullName>
    </submittedName>
</protein>
<dbReference type="Proteomes" id="UP000812287">
    <property type="component" value="Unassembled WGS sequence"/>
</dbReference>
<evidence type="ECO:0000313" key="1">
    <source>
        <dbReference type="EMBL" id="KAG7441746.1"/>
    </source>
</evidence>
<reference evidence="1" key="1">
    <citation type="submission" date="2020-11" db="EMBL/GenBank/DDBJ databases">
        <title>Adaptations for nitrogen fixation in a non-lichenized fungal sporocarp promotes dispersal by wood-feeding termites.</title>
        <authorList>
            <consortium name="DOE Joint Genome Institute"/>
            <person name="Koch R.A."/>
            <person name="Yoon G."/>
            <person name="Arayal U."/>
            <person name="Lail K."/>
            <person name="Amirebrahimi M."/>
            <person name="Labutti K."/>
            <person name="Lipzen A."/>
            <person name="Riley R."/>
            <person name="Barry K."/>
            <person name="Henrissat B."/>
            <person name="Grigoriev I.V."/>
            <person name="Herr J.R."/>
            <person name="Aime M.C."/>
        </authorList>
    </citation>
    <scope>NUCLEOTIDE SEQUENCE</scope>
    <source>
        <strain evidence="1">MCA 3950</strain>
    </source>
</reference>
<comment type="caution">
    <text evidence="1">The sequence shown here is derived from an EMBL/GenBank/DDBJ whole genome shotgun (WGS) entry which is preliminary data.</text>
</comment>
<evidence type="ECO:0000313" key="2">
    <source>
        <dbReference type="Proteomes" id="UP000812287"/>
    </source>
</evidence>
<accession>A0A9P7VKQ1</accession>
<dbReference type="AlphaFoldDB" id="A0A9P7VKQ1"/>